<feature type="domain" description="GST N-terminal" evidence="2">
    <location>
        <begin position="11"/>
        <end position="100"/>
    </location>
</feature>
<evidence type="ECO:0000256" key="1">
    <source>
        <dbReference type="ARBA" id="ARBA00007409"/>
    </source>
</evidence>
<gene>
    <name evidence="3" type="ORF">BWQ96_03863</name>
</gene>
<dbReference type="AlphaFoldDB" id="A0A2V3IW48"/>
<dbReference type="PANTHER" id="PTHR44051">
    <property type="entry name" value="GLUTATHIONE S-TRANSFERASE-RELATED"/>
    <property type="match status" value="1"/>
</dbReference>
<comment type="caution">
    <text evidence="3">The sequence shown here is derived from an EMBL/GenBank/DDBJ whole genome shotgun (WGS) entry which is preliminary data.</text>
</comment>
<dbReference type="CDD" id="cd03046">
    <property type="entry name" value="GST_N_GTT1_like"/>
    <property type="match status" value="1"/>
</dbReference>
<accession>A0A2V3IW48</accession>
<evidence type="ECO:0000259" key="2">
    <source>
        <dbReference type="PROSITE" id="PS50404"/>
    </source>
</evidence>
<comment type="similarity">
    <text evidence="1">Belongs to the GST superfamily.</text>
</comment>
<dbReference type="PANTHER" id="PTHR44051:SF21">
    <property type="entry name" value="GLUTATHIONE S-TRANSFERASE FAMILY PROTEIN"/>
    <property type="match status" value="1"/>
</dbReference>
<dbReference type="Gene3D" id="1.20.1050.10">
    <property type="match status" value="1"/>
</dbReference>
<protein>
    <recommendedName>
        <fullName evidence="2">GST N-terminal domain-containing protein</fullName>
    </recommendedName>
</protein>
<dbReference type="InterPro" id="IPR004045">
    <property type="entry name" value="Glutathione_S-Trfase_N"/>
</dbReference>
<reference evidence="3 4" key="1">
    <citation type="journal article" date="2018" name="Mol. Biol. Evol.">
        <title>Analysis of the draft genome of the red seaweed Gracilariopsis chorda provides insights into genome size evolution in Rhodophyta.</title>
        <authorList>
            <person name="Lee J."/>
            <person name="Yang E.C."/>
            <person name="Graf L."/>
            <person name="Yang J.H."/>
            <person name="Qiu H."/>
            <person name="Zel Zion U."/>
            <person name="Chan C.X."/>
            <person name="Stephens T.G."/>
            <person name="Weber A.P.M."/>
            <person name="Boo G.H."/>
            <person name="Boo S.M."/>
            <person name="Kim K.M."/>
            <person name="Shin Y."/>
            <person name="Jung M."/>
            <person name="Lee S.J."/>
            <person name="Yim H.S."/>
            <person name="Lee J.H."/>
            <person name="Bhattacharya D."/>
            <person name="Yoon H.S."/>
        </authorList>
    </citation>
    <scope>NUCLEOTIDE SEQUENCE [LARGE SCALE GENOMIC DNA]</scope>
    <source>
        <strain evidence="3 4">SKKU-2015</strain>
        <tissue evidence="3">Whole body</tissue>
    </source>
</reference>
<organism evidence="3 4">
    <name type="scientific">Gracilariopsis chorda</name>
    <dbReference type="NCBI Taxonomy" id="448386"/>
    <lineage>
        <taxon>Eukaryota</taxon>
        <taxon>Rhodophyta</taxon>
        <taxon>Florideophyceae</taxon>
        <taxon>Rhodymeniophycidae</taxon>
        <taxon>Gracilariales</taxon>
        <taxon>Gracilariaceae</taxon>
        <taxon>Gracilariopsis</taxon>
    </lineage>
</organism>
<evidence type="ECO:0000313" key="3">
    <source>
        <dbReference type="EMBL" id="PXF46364.1"/>
    </source>
</evidence>
<dbReference type="InterPro" id="IPR036282">
    <property type="entry name" value="Glutathione-S-Trfase_C_sf"/>
</dbReference>
<dbReference type="Proteomes" id="UP000247409">
    <property type="component" value="Unassembled WGS sequence"/>
</dbReference>
<dbReference type="InterPro" id="IPR036249">
    <property type="entry name" value="Thioredoxin-like_sf"/>
</dbReference>
<proteinExistence type="inferred from homology"/>
<keyword evidence="4" id="KW-1185">Reference proteome</keyword>
<dbReference type="EMBL" id="NBIV01000040">
    <property type="protein sequence ID" value="PXF46364.1"/>
    <property type="molecule type" value="Genomic_DNA"/>
</dbReference>
<dbReference type="Pfam" id="PF13409">
    <property type="entry name" value="GST_N_2"/>
    <property type="match status" value="1"/>
</dbReference>
<sequence length="231" mass="26277">MGTVAGSTLSNLALTLYHMPPTRSTRAVWLAHELGICDAIKLKAINVFAGEHLSSEFRQLNPMAAIPLLRIHDKRTNQTVNMTESGAICSFLLQLVPHNRLQPAQNDVLAMATFTRFCWFAPGSMDPLLWTIRRHEELLPGSHRDSRSAQRARTEFRQKVVRVLDAVLREWEYVCEPYFMGFSCADVLIGYALWWADRYQLLEGSTTLVAYLGRLREREAFRKAIARVGSL</sequence>
<dbReference type="SUPFAM" id="SSF47616">
    <property type="entry name" value="GST C-terminal domain-like"/>
    <property type="match status" value="1"/>
</dbReference>
<name>A0A2V3IW48_9FLOR</name>
<dbReference type="Gene3D" id="3.40.30.10">
    <property type="entry name" value="Glutaredoxin"/>
    <property type="match status" value="1"/>
</dbReference>
<dbReference type="OrthoDB" id="2309723at2759"/>
<dbReference type="SUPFAM" id="SSF52833">
    <property type="entry name" value="Thioredoxin-like"/>
    <property type="match status" value="1"/>
</dbReference>
<evidence type="ECO:0000313" key="4">
    <source>
        <dbReference type="Proteomes" id="UP000247409"/>
    </source>
</evidence>
<dbReference type="PROSITE" id="PS50404">
    <property type="entry name" value="GST_NTER"/>
    <property type="match status" value="1"/>
</dbReference>